<evidence type="ECO:0000313" key="3">
    <source>
        <dbReference type="EMBL" id="KAK7245528.1"/>
    </source>
</evidence>
<dbReference type="GO" id="GO:0006353">
    <property type="term" value="P:DNA-templated transcription termination"/>
    <property type="evidence" value="ECO:0007669"/>
    <property type="project" value="InterPro"/>
</dbReference>
<keyword evidence="4" id="KW-1185">Reference proteome</keyword>
<feature type="region of interest" description="Disordered" evidence="1">
    <location>
        <begin position="55"/>
        <end position="85"/>
    </location>
</feature>
<evidence type="ECO:0000256" key="1">
    <source>
        <dbReference type="SAM" id="MobiDB-lite"/>
    </source>
</evidence>
<sequence length="256" mass="28386">MDAVSFHSHRVLRFSMCVSFSKQLYLGKSCLSMKEVAVQSSPFVFPNVVSPFTNSSIRSDGDKGGQTKGRNENKRCQTFDGKKSNSTDQQEIIALFKRIRASISKVDSQNTGKRSSKANKDKPSTESILDILREPKTKGKAGKTSNSSKEQDLLRRIGESRKQLEVKENSHVSDFKLTRPPSNFVKKSPITSLSTPRGMSIEQNDDSLPAIMGDKQAQSERLEELKLAELKELAKSNGVKGYSKLKKGELIKILGS</sequence>
<organism evidence="3 4">
    <name type="scientific">Crotalaria pallida</name>
    <name type="common">Smooth rattlebox</name>
    <name type="synonym">Crotalaria striata</name>
    <dbReference type="NCBI Taxonomy" id="3830"/>
    <lineage>
        <taxon>Eukaryota</taxon>
        <taxon>Viridiplantae</taxon>
        <taxon>Streptophyta</taxon>
        <taxon>Embryophyta</taxon>
        <taxon>Tracheophyta</taxon>
        <taxon>Spermatophyta</taxon>
        <taxon>Magnoliopsida</taxon>
        <taxon>eudicotyledons</taxon>
        <taxon>Gunneridae</taxon>
        <taxon>Pentapetalae</taxon>
        <taxon>rosids</taxon>
        <taxon>fabids</taxon>
        <taxon>Fabales</taxon>
        <taxon>Fabaceae</taxon>
        <taxon>Papilionoideae</taxon>
        <taxon>50 kb inversion clade</taxon>
        <taxon>genistoids sensu lato</taxon>
        <taxon>core genistoids</taxon>
        <taxon>Crotalarieae</taxon>
        <taxon>Crotalaria</taxon>
    </lineage>
</organism>
<dbReference type="InterPro" id="IPR011112">
    <property type="entry name" value="Rho-like_N"/>
</dbReference>
<gene>
    <name evidence="3" type="ORF">RIF29_40374</name>
</gene>
<evidence type="ECO:0000259" key="2">
    <source>
        <dbReference type="Pfam" id="PF07498"/>
    </source>
</evidence>
<dbReference type="PANTHER" id="PTHR34449:SF2">
    <property type="entry name" value="RHO TERMINATION FACTOR"/>
    <property type="match status" value="1"/>
</dbReference>
<dbReference type="PANTHER" id="PTHR34449">
    <property type="entry name" value="RHO TERMINATION FACTOR"/>
    <property type="match status" value="1"/>
</dbReference>
<dbReference type="AlphaFoldDB" id="A0AAN9E610"/>
<protein>
    <recommendedName>
        <fullName evidence="2">Rho termination factor-like N-terminal domain-containing protein</fullName>
    </recommendedName>
</protein>
<dbReference type="Pfam" id="PF07498">
    <property type="entry name" value="Rho_N"/>
    <property type="match status" value="1"/>
</dbReference>
<feature type="compositionally biased region" description="Basic and acidic residues" evidence="1">
    <location>
        <begin position="59"/>
        <end position="85"/>
    </location>
</feature>
<dbReference type="EMBL" id="JAYWIO010000008">
    <property type="protein sequence ID" value="KAK7245528.1"/>
    <property type="molecule type" value="Genomic_DNA"/>
</dbReference>
<dbReference type="SUPFAM" id="SSF68912">
    <property type="entry name" value="Rho N-terminal domain-like"/>
    <property type="match status" value="1"/>
</dbReference>
<dbReference type="Proteomes" id="UP001372338">
    <property type="component" value="Unassembled WGS sequence"/>
</dbReference>
<accession>A0AAN9E610</accession>
<feature type="domain" description="Rho termination factor-like N-terminal" evidence="2">
    <location>
        <begin position="222"/>
        <end position="254"/>
    </location>
</feature>
<name>A0AAN9E610_CROPI</name>
<reference evidence="3 4" key="1">
    <citation type="submission" date="2024-01" db="EMBL/GenBank/DDBJ databases">
        <title>The genomes of 5 underutilized Papilionoideae crops provide insights into root nodulation and disease resistanc.</title>
        <authorList>
            <person name="Yuan L."/>
        </authorList>
    </citation>
    <scope>NUCLEOTIDE SEQUENCE [LARGE SCALE GENOMIC DNA]</scope>
    <source>
        <strain evidence="3">ZHUSHIDOU_FW_LH</strain>
        <tissue evidence="3">Leaf</tissue>
    </source>
</reference>
<dbReference type="InterPro" id="IPR036269">
    <property type="entry name" value="Rho_N_sf"/>
</dbReference>
<feature type="region of interest" description="Disordered" evidence="1">
    <location>
        <begin position="186"/>
        <end position="206"/>
    </location>
</feature>
<dbReference type="Gene3D" id="1.10.720.10">
    <property type="match status" value="1"/>
</dbReference>
<comment type="caution">
    <text evidence="3">The sequence shown here is derived from an EMBL/GenBank/DDBJ whole genome shotgun (WGS) entry which is preliminary data.</text>
</comment>
<feature type="region of interest" description="Disordered" evidence="1">
    <location>
        <begin position="106"/>
        <end position="153"/>
    </location>
</feature>
<proteinExistence type="predicted"/>
<evidence type="ECO:0000313" key="4">
    <source>
        <dbReference type="Proteomes" id="UP001372338"/>
    </source>
</evidence>